<dbReference type="InterPro" id="IPR011251">
    <property type="entry name" value="Luciferase-like_dom"/>
</dbReference>
<dbReference type="SUPFAM" id="SSF51679">
    <property type="entry name" value="Bacterial luciferase-like"/>
    <property type="match status" value="1"/>
</dbReference>
<organism evidence="8 9">
    <name type="scientific">Ustilago hordei</name>
    <name type="common">Barley covered smut fungus</name>
    <dbReference type="NCBI Taxonomy" id="120017"/>
    <lineage>
        <taxon>Eukaryota</taxon>
        <taxon>Fungi</taxon>
        <taxon>Dikarya</taxon>
        <taxon>Basidiomycota</taxon>
        <taxon>Ustilaginomycotina</taxon>
        <taxon>Ustilaginomycetes</taxon>
        <taxon>Ustilaginales</taxon>
        <taxon>Ustilaginaceae</taxon>
        <taxon>Ustilago</taxon>
    </lineage>
</organism>
<dbReference type="Proteomes" id="UP000006174">
    <property type="component" value="Unassembled WGS sequence"/>
</dbReference>
<feature type="region of interest" description="Disordered" evidence="6">
    <location>
        <begin position="1"/>
        <end position="23"/>
    </location>
</feature>
<keyword evidence="1" id="KW-0285">Flavoprotein</keyword>
<comment type="caution">
    <text evidence="8">The sequence shown here is derived from an EMBL/GenBank/DDBJ whole genome shotgun (WGS) entry which is preliminary data.</text>
</comment>
<gene>
    <name evidence="8" type="ORF">UHOR_03644</name>
</gene>
<evidence type="ECO:0000313" key="9">
    <source>
        <dbReference type="Proteomes" id="UP000006174"/>
    </source>
</evidence>
<dbReference type="PIRSF" id="PIRSF000337">
    <property type="entry name" value="NTA_MOA"/>
    <property type="match status" value="1"/>
</dbReference>
<keyword evidence="4" id="KW-0503">Monooxygenase</keyword>
<dbReference type="OrthoDB" id="5561043at2759"/>
<reference evidence="8 9" key="1">
    <citation type="journal article" date="2012" name="Plant Cell">
        <title>Genome comparison of barley and maize smut fungi reveals targeted loss of RNA silencing components and species-specific presence of transposable elements.</title>
        <authorList>
            <person name="Laurie J.D."/>
            <person name="Ali S."/>
            <person name="Linning R."/>
            <person name="Mannhaupt G."/>
            <person name="Wong P."/>
            <person name="Gueldener U."/>
            <person name="Muensterkoetter M."/>
            <person name="Moore R."/>
            <person name="Kahmann R."/>
            <person name="Bakkeren G."/>
            <person name="Schirawski J."/>
        </authorList>
    </citation>
    <scope>NUCLEOTIDE SEQUENCE [LARGE SCALE GENOMIC DNA]</scope>
    <source>
        <strain evidence="9">Uh4875-4</strain>
    </source>
</reference>
<dbReference type="InterPro" id="IPR051260">
    <property type="entry name" value="Diverse_substr_monoxygenases"/>
</dbReference>
<evidence type="ECO:0000259" key="7">
    <source>
        <dbReference type="Pfam" id="PF00296"/>
    </source>
</evidence>
<evidence type="ECO:0000313" key="8">
    <source>
        <dbReference type="EMBL" id="CCF52102.1"/>
    </source>
</evidence>
<dbReference type="OMA" id="VFMSGWM"/>
<dbReference type="Pfam" id="PF00296">
    <property type="entry name" value="Bac_luciferase"/>
    <property type="match status" value="1"/>
</dbReference>
<evidence type="ECO:0000256" key="4">
    <source>
        <dbReference type="ARBA" id="ARBA00023033"/>
    </source>
</evidence>
<dbReference type="Gene3D" id="3.20.20.30">
    <property type="entry name" value="Luciferase-like domain"/>
    <property type="match status" value="1"/>
</dbReference>
<dbReference type="PANTHER" id="PTHR30011:SF16">
    <property type="entry name" value="C2H2 FINGER DOMAIN TRANSCRIPTION FACTOR (EUROFUNG)-RELATED"/>
    <property type="match status" value="1"/>
</dbReference>
<evidence type="ECO:0000256" key="1">
    <source>
        <dbReference type="ARBA" id="ARBA00022630"/>
    </source>
</evidence>
<evidence type="ECO:0000256" key="2">
    <source>
        <dbReference type="ARBA" id="ARBA00022643"/>
    </source>
</evidence>
<evidence type="ECO:0000256" key="6">
    <source>
        <dbReference type="SAM" id="MobiDB-lite"/>
    </source>
</evidence>
<dbReference type="InterPro" id="IPR016215">
    <property type="entry name" value="NTA_MOA"/>
</dbReference>
<dbReference type="STRING" id="1128400.I2FYV9"/>
<keyword evidence="2" id="KW-0288">FMN</keyword>
<dbReference type="InterPro" id="IPR036661">
    <property type="entry name" value="Luciferase-like_sf"/>
</dbReference>
<name>I2FYV9_USTHO</name>
<dbReference type="eggNOG" id="ENOG502QSR6">
    <property type="taxonomic scope" value="Eukaryota"/>
</dbReference>
<dbReference type="PANTHER" id="PTHR30011">
    <property type="entry name" value="ALKANESULFONATE MONOOXYGENASE-RELATED"/>
    <property type="match status" value="1"/>
</dbReference>
<dbReference type="GO" id="GO:0016705">
    <property type="term" value="F:oxidoreductase activity, acting on paired donors, with incorporation or reduction of molecular oxygen"/>
    <property type="evidence" value="ECO:0007669"/>
    <property type="project" value="InterPro"/>
</dbReference>
<keyword evidence="3" id="KW-0560">Oxidoreductase</keyword>
<dbReference type="EMBL" id="CAGI01000171">
    <property type="protein sequence ID" value="CCF52102.1"/>
    <property type="molecule type" value="Genomic_DNA"/>
</dbReference>
<comment type="similarity">
    <text evidence="5">Belongs to the NtaA/SnaA/DszA monooxygenase family.</text>
</comment>
<evidence type="ECO:0000256" key="5">
    <source>
        <dbReference type="ARBA" id="ARBA00033748"/>
    </source>
</evidence>
<keyword evidence="9" id="KW-1185">Reference proteome</keyword>
<evidence type="ECO:0000256" key="3">
    <source>
        <dbReference type="ARBA" id="ARBA00023002"/>
    </source>
</evidence>
<dbReference type="GO" id="GO:0004497">
    <property type="term" value="F:monooxygenase activity"/>
    <property type="evidence" value="ECO:0007669"/>
    <property type="project" value="UniProtKB-KW"/>
</dbReference>
<proteinExistence type="inferred from homology"/>
<dbReference type="NCBIfam" id="TIGR03860">
    <property type="entry name" value="FMN_nitrolo"/>
    <property type="match status" value="1"/>
</dbReference>
<dbReference type="HOGENOM" id="CLU_022256_0_0_1"/>
<dbReference type="AlphaFoldDB" id="I2FYV9"/>
<feature type="domain" description="Luciferase-like" evidence="7">
    <location>
        <begin position="52"/>
        <end position="421"/>
    </location>
</feature>
<protein>
    <submittedName>
        <fullName evidence="8">Related to dibenzothiophene desulfurizing enzyme</fullName>
    </submittedName>
</protein>
<accession>I2FYV9</accession>
<sequence length="517" mass="56400">MSPPTASSEATNGVDQLNPNGIDNGASSQRRIILYAFMMGCSGHQSPGLWTHPADRSRHHNKLSYWIDHAKLLESGHFDGLFLADVLGGYDVYAGNLDAALSSGAQLPVIDPLLLISAMAAATSNLSFGITATTSYVHPYELARRFSTLDHLTNGRVGWNVVTGYLDSAARQFGAKNQDLHAKRYEVADEYMDVVYKLWESSWADDAVVHDASKLIYTRPERVRQINHKGKYFESVPGPHICEPSPQRSPVIYQAGSSGPGMAFAAKHAEVIFIAAHKPDVAKKRVDAVRSGAAEAGRDPASLKVLALLCPIIGKTDEEAQQKYKEHLEHGSDEGALALFGGWTGIDLSIYGQDEELRTTESNAIKSAVENFATQDPNVPNWNKAAVANKIKLGGLGPTIVGSPSSIADQLQEWWEKSGVDGFNLAYTLAPGTFQDFVDLVVPILKERGVVWADYPQVQQPEKAQVKDGPKHGFGLSEKIGITSREKLYGVGQKTFRKDHYASKFTWKAGEEAPKLD</sequence>